<sequence length="69" mass="7365">MALAVVAGLPVVVARAFDGLVRTWRFTDLRHGEERSDLYRVRSVAPVGGGGLLVGFGAELALLTWRNAG</sequence>
<proteinExistence type="predicted"/>
<dbReference type="Proteomes" id="UP001500305">
    <property type="component" value="Unassembled WGS sequence"/>
</dbReference>
<dbReference type="EMBL" id="BAAATR010000045">
    <property type="protein sequence ID" value="GAA2272375.1"/>
    <property type="molecule type" value="Genomic_DNA"/>
</dbReference>
<gene>
    <name evidence="1" type="ORF">GCM10010430_67920</name>
</gene>
<keyword evidence="2" id="KW-1185">Reference proteome</keyword>
<reference evidence="2" key="1">
    <citation type="journal article" date="2019" name="Int. J. Syst. Evol. Microbiol.">
        <title>The Global Catalogue of Microorganisms (GCM) 10K type strain sequencing project: providing services to taxonomists for standard genome sequencing and annotation.</title>
        <authorList>
            <consortium name="The Broad Institute Genomics Platform"/>
            <consortium name="The Broad Institute Genome Sequencing Center for Infectious Disease"/>
            <person name="Wu L."/>
            <person name="Ma J."/>
        </authorList>
    </citation>
    <scope>NUCLEOTIDE SEQUENCE [LARGE SCALE GENOMIC DNA]</scope>
    <source>
        <strain evidence="2">JCM 7356</strain>
    </source>
</reference>
<evidence type="ECO:0000313" key="2">
    <source>
        <dbReference type="Proteomes" id="UP001500305"/>
    </source>
</evidence>
<accession>A0ABP5RV40</accession>
<protein>
    <submittedName>
        <fullName evidence="1">Uncharacterized protein</fullName>
    </submittedName>
</protein>
<dbReference type="RefSeq" id="WP_344640411.1">
    <property type="nucleotide sequence ID" value="NZ_BAAATR010000045.1"/>
</dbReference>
<name>A0ABP5RV40_9ACTN</name>
<comment type="caution">
    <text evidence="1">The sequence shown here is derived from an EMBL/GenBank/DDBJ whole genome shotgun (WGS) entry which is preliminary data.</text>
</comment>
<organism evidence="1 2">
    <name type="scientific">Kitasatospora cystarginea</name>
    <dbReference type="NCBI Taxonomy" id="58350"/>
    <lineage>
        <taxon>Bacteria</taxon>
        <taxon>Bacillati</taxon>
        <taxon>Actinomycetota</taxon>
        <taxon>Actinomycetes</taxon>
        <taxon>Kitasatosporales</taxon>
        <taxon>Streptomycetaceae</taxon>
        <taxon>Kitasatospora</taxon>
    </lineage>
</organism>
<evidence type="ECO:0000313" key="1">
    <source>
        <dbReference type="EMBL" id="GAA2272375.1"/>
    </source>
</evidence>